<comment type="caution">
    <text evidence="4">The sequence shown here is derived from an EMBL/GenBank/DDBJ whole genome shotgun (WGS) entry which is preliminary data.</text>
</comment>
<accession>A0A815H6B5</accession>
<feature type="compositionally biased region" description="Acidic residues" evidence="1">
    <location>
        <begin position="712"/>
        <end position="724"/>
    </location>
</feature>
<feature type="compositionally biased region" description="Polar residues" evidence="1">
    <location>
        <begin position="660"/>
        <end position="671"/>
    </location>
</feature>
<feature type="compositionally biased region" description="Basic and acidic residues" evidence="1">
    <location>
        <begin position="890"/>
        <end position="915"/>
    </location>
</feature>
<dbReference type="Pfam" id="PF02845">
    <property type="entry name" value="CUE"/>
    <property type="match status" value="1"/>
</dbReference>
<reference evidence="4" key="1">
    <citation type="submission" date="2021-02" db="EMBL/GenBank/DDBJ databases">
        <authorList>
            <person name="Nowell W R."/>
        </authorList>
    </citation>
    <scope>NUCLEOTIDE SEQUENCE</scope>
</reference>
<dbReference type="Gene3D" id="1.10.8.10">
    <property type="entry name" value="DNA helicase RuvA subunit, C-terminal domain"/>
    <property type="match status" value="1"/>
</dbReference>
<proteinExistence type="predicted"/>
<evidence type="ECO:0000313" key="4">
    <source>
        <dbReference type="EMBL" id="CAF1348113.1"/>
    </source>
</evidence>
<sequence length="928" mass="105191">MATSSSRSATIAELRRMFSNLDSTVIESVLTANNGQVDVTIDHLLTMAIDTENQNNIQQALPTIPLRQLPVVPNIYDDDPPPYPGHETTANNHTTTMSSLPQRSSSSTGHNNNQSTNAHMSENAYSQQDLQIRQWLNTDGQYRMCYIGDLTDDFLRLKFLSKSELKKTISGEKNTTSQYLEDERLAILFQDEEFLTELRHNKDFITTLHSDQPIQSSTNQSRRTTNLLSTKPLPLPTSPTIETSKTPKVRARMLQNVLTQIEQGQTMRTSMVPQESITQNEGYSYGKDDKERIPLPHAPFVPDSESLKSESNEEFIARLRNMGKNSMEKFNQLARKFSTRKDTTSNVGKYSKQSMYKTISGEKNTTSQYLEDERLAILFQDEEFLTELRHNKDFITTLHSDQPIQSSTNQSRRTTNLLSTKPLPLPTPPTIETSKTPKVRARMLQNVLTQIEQGQTMRTSMVPQESITQNEGYSYGKDDKERIPLPHAPFVPDSESLKSESNEEFIARLRHMGKNSMEKFNQLARKFSTRKDTTSNIGKYSKQSIILLFPSLSSRHRLLVHRLRDQNYSDLFSFSVGEEKNTRRTIICFKSQLMDETTILSPSTDISTSFKTISLETTASSNDASLAKRRPDQALYKPPRRSKNPEVSSPVSAPSPTPVEDTQQNNDTTKSVKSKVARPSVEPYVPPSRRSQPVNKESLPCTTSTNEKNNDDNDDGQEEEEEDWEKLLDASDNSLTNHLLEEIQTKFKESVQIKKTTNDYSQWSIDDIQIKEGDLAHVIEVSNFPSTFRTEDLSNAFKTLTRNSFDIKWVDDTHALVIFPDANTALDALQMEYPMFKICSMSQASSASKKKAKSSIEFLQPYKARPQTSSLAANRRICAALGLKNPMSSDKTKTERQKLETAKQQKKRDKEEQKAVWDGAVLPTTSTI</sequence>
<dbReference type="Proteomes" id="UP000663845">
    <property type="component" value="Unassembled WGS sequence"/>
</dbReference>
<evidence type="ECO:0008006" key="6">
    <source>
        <dbReference type="Google" id="ProtNLM"/>
    </source>
</evidence>
<evidence type="ECO:0000259" key="3">
    <source>
        <dbReference type="PROSITE" id="PS51140"/>
    </source>
</evidence>
<feature type="compositionally biased region" description="Polar residues" evidence="1">
    <location>
        <begin position="689"/>
        <end position="705"/>
    </location>
</feature>
<feature type="compositionally biased region" description="Polar residues" evidence="1">
    <location>
        <begin position="400"/>
        <end position="413"/>
    </location>
</feature>
<feature type="domain" description="R3H" evidence="2">
    <location>
        <begin position="514"/>
        <end position="590"/>
    </location>
</feature>
<dbReference type="SUPFAM" id="SSF82708">
    <property type="entry name" value="R3H domain"/>
    <property type="match status" value="1"/>
</dbReference>
<feature type="region of interest" description="Disordered" evidence="1">
    <location>
        <begin position="210"/>
        <end position="243"/>
    </location>
</feature>
<feature type="compositionally biased region" description="Polar residues" evidence="1">
    <location>
        <begin position="88"/>
        <end position="118"/>
    </location>
</feature>
<feature type="compositionally biased region" description="Polar residues" evidence="1">
    <location>
        <begin position="210"/>
        <end position="223"/>
    </location>
</feature>
<dbReference type="InterPro" id="IPR012677">
    <property type="entry name" value="Nucleotide-bd_a/b_plait_sf"/>
</dbReference>
<feature type="region of interest" description="Disordered" evidence="1">
    <location>
        <begin position="883"/>
        <end position="928"/>
    </location>
</feature>
<dbReference type="PANTHER" id="PTHR21678:SF0">
    <property type="entry name" value="C3H1-TYPE DOMAIN-CONTAINING PROTEIN"/>
    <property type="match status" value="1"/>
</dbReference>
<evidence type="ECO:0000259" key="2">
    <source>
        <dbReference type="PROSITE" id="PS51061"/>
    </source>
</evidence>
<feature type="region of interest" description="Disordered" evidence="1">
    <location>
        <begin position="400"/>
        <end position="433"/>
    </location>
</feature>
<dbReference type="PANTHER" id="PTHR21678">
    <property type="entry name" value="GROWTH INHIBITION AND DIFFERENTIATION RELATED PROTEIN 88"/>
    <property type="match status" value="1"/>
</dbReference>
<gene>
    <name evidence="4" type="ORF">JYZ213_LOCUS34879</name>
</gene>
<dbReference type="GO" id="GO:0003676">
    <property type="term" value="F:nucleic acid binding"/>
    <property type="evidence" value="ECO:0007669"/>
    <property type="project" value="UniProtKB-UniRule"/>
</dbReference>
<feature type="region of interest" description="Disordered" evidence="1">
    <location>
        <begin position="77"/>
        <end position="118"/>
    </location>
</feature>
<dbReference type="PROSITE" id="PS51061">
    <property type="entry name" value="R3H"/>
    <property type="match status" value="1"/>
</dbReference>
<dbReference type="InterPro" id="IPR035979">
    <property type="entry name" value="RBD_domain_sf"/>
</dbReference>
<dbReference type="InterPro" id="IPR003892">
    <property type="entry name" value="CUE"/>
</dbReference>
<evidence type="ECO:0000256" key="1">
    <source>
        <dbReference type="SAM" id="MobiDB-lite"/>
    </source>
</evidence>
<dbReference type="InterPro" id="IPR009060">
    <property type="entry name" value="UBA-like_sf"/>
</dbReference>
<dbReference type="Gene3D" id="3.30.1370.50">
    <property type="entry name" value="R3H-like domain"/>
    <property type="match status" value="1"/>
</dbReference>
<dbReference type="EMBL" id="CAJNOG010000740">
    <property type="protein sequence ID" value="CAF1348113.1"/>
    <property type="molecule type" value="Genomic_DNA"/>
</dbReference>
<protein>
    <recommendedName>
        <fullName evidence="6">R3H domain-containing protein</fullName>
    </recommendedName>
</protein>
<evidence type="ECO:0000313" key="5">
    <source>
        <dbReference type="Proteomes" id="UP000663845"/>
    </source>
</evidence>
<feature type="domain" description="CUE" evidence="3">
    <location>
        <begin position="6"/>
        <end position="49"/>
    </location>
</feature>
<dbReference type="SMART" id="SM00546">
    <property type="entry name" value="CUE"/>
    <property type="match status" value="1"/>
</dbReference>
<dbReference type="InterPro" id="IPR036867">
    <property type="entry name" value="R3H_dom_sf"/>
</dbReference>
<dbReference type="PROSITE" id="PS51140">
    <property type="entry name" value="CUE"/>
    <property type="match status" value="1"/>
</dbReference>
<dbReference type="InterPro" id="IPR039884">
    <property type="entry name" value="R3HC1/R3HCL"/>
</dbReference>
<dbReference type="SUPFAM" id="SSF46934">
    <property type="entry name" value="UBA-like"/>
    <property type="match status" value="1"/>
</dbReference>
<name>A0A815H6B5_9BILA</name>
<dbReference type="SUPFAM" id="SSF54928">
    <property type="entry name" value="RNA-binding domain, RBD"/>
    <property type="match status" value="1"/>
</dbReference>
<organism evidence="4 5">
    <name type="scientific">Adineta steineri</name>
    <dbReference type="NCBI Taxonomy" id="433720"/>
    <lineage>
        <taxon>Eukaryota</taxon>
        <taxon>Metazoa</taxon>
        <taxon>Spiralia</taxon>
        <taxon>Gnathifera</taxon>
        <taxon>Rotifera</taxon>
        <taxon>Eurotatoria</taxon>
        <taxon>Bdelloidea</taxon>
        <taxon>Adinetida</taxon>
        <taxon>Adinetidae</taxon>
        <taxon>Adineta</taxon>
    </lineage>
</organism>
<feature type="region of interest" description="Disordered" evidence="1">
    <location>
        <begin position="620"/>
        <end position="725"/>
    </location>
</feature>
<dbReference type="InterPro" id="IPR001374">
    <property type="entry name" value="R3H_dom"/>
</dbReference>
<dbReference type="AlphaFoldDB" id="A0A815H6B5"/>
<dbReference type="Gene3D" id="3.30.70.330">
    <property type="match status" value="1"/>
</dbReference>
<dbReference type="GO" id="GO:0043130">
    <property type="term" value="F:ubiquitin binding"/>
    <property type="evidence" value="ECO:0007669"/>
    <property type="project" value="InterPro"/>
</dbReference>